<proteinExistence type="inferred from homology"/>
<comment type="caution">
    <text evidence="6">The sequence shown here is derived from an EMBL/GenBank/DDBJ whole genome shotgun (WGS) entry which is preliminary data.</text>
</comment>
<evidence type="ECO:0000259" key="5">
    <source>
        <dbReference type="PROSITE" id="PS50931"/>
    </source>
</evidence>
<keyword evidence="3" id="KW-0238">DNA-binding</keyword>
<evidence type="ECO:0000313" key="6">
    <source>
        <dbReference type="EMBL" id="PRQ08883.1"/>
    </source>
</evidence>
<dbReference type="Proteomes" id="UP000238823">
    <property type="component" value="Unassembled WGS sequence"/>
</dbReference>
<name>A0A2S9YUX1_9BACT</name>
<dbReference type="RefSeq" id="WP_106088544.1">
    <property type="nucleotide sequence ID" value="NZ_PVNL01000035.1"/>
</dbReference>
<dbReference type="PANTHER" id="PTHR30537">
    <property type="entry name" value="HTH-TYPE TRANSCRIPTIONAL REGULATOR"/>
    <property type="match status" value="1"/>
</dbReference>
<dbReference type="InterPro" id="IPR000847">
    <property type="entry name" value="LysR_HTH_N"/>
</dbReference>
<organism evidence="6 7">
    <name type="scientific">Enhygromyxa salina</name>
    <dbReference type="NCBI Taxonomy" id="215803"/>
    <lineage>
        <taxon>Bacteria</taxon>
        <taxon>Pseudomonadati</taxon>
        <taxon>Myxococcota</taxon>
        <taxon>Polyangia</taxon>
        <taxon>Nannocystales</taxon>
        <taxon>Nannocystaceae</taxon>
        <taxon>Enhygromyxa</taxon>
    </lineage>
</organism>
<sequence length="348" mass="37748">MDFEETRALLAVIDSGSFKAAASAVKQPRATLRRRVDALEARTGVALLERSRSGVIPTRAGELLASQGRTMLRETQVLLDALRNLGDAPSGEVRVGISARLPAHQLTRSFGLFQAKFPALRVHVRVSDDPLAELIEHVDIAIHAGRTTPPGNWHSRTLMCMTERLEASPAYLQRHGVPRSIAELEHHLLLGWQSPGAPSCWPTFEGGSFEIEPRLTTNDLNLLRQFVGLGLGIALLPDFALPHAMPEDEPLTELIPVLDGLVGCRHELRVVVPEAMVEIPNIRATLSQLERFAAGLRPQPNAGASNMSSLPTVDQPTDGVCKRARSLARAESSFGSGLQGLHARAELS</sequence>
<dbReference type="SUPFAM" id="SSF53850">
    <property type="entry name" value="Periplasmic binding protein-like II"/>
    <property type="match status" value="1"/>
</dbReference>
<reference evidence="6 7" key="1">
    <citation type="submission" date="2018-03" db="EMBL/GenBank/DDBJ databases">
        <title>Draft Genome Sequences of the Obligatory Marine Myxobacteria Enhygromyxa salina SWB007.</title>
        <authorList>
            <person name="Poehlein A."/>
            <person name="Moghaddam J.A."/>
            <person name="Harms H."/>
            <person name="Alanjari M."/>
            <person name="Koenig G.M."/>
            <person name="Daniel R."/>
            <person name="Schaeberle T.F."/>
        </authorList>
    </citation>
    <scope>NUCLEOTIDE SEQUENCE [LARGE SCALE GENOMIC DNA]</scope>
    <source>
        <strain evidence="6 7">SWB007</strain>
    </source>
</reference>
<dbReference type="GO" id="GO:0006351">
    <property type="term" value="P:DNA-templated transcription"/>
    <property type="evidence" value="ECO:0007669"/>
    <property type="project" value="TreeGrafter"/>
</dbReference>
<dbReference type="EMBL" id="PVNL01000035">
    <property type="protein sequence ID" value="PRQ08883.1"/>
    <property type="molecule type" value="Genomic_DNA"/>
</dbReference>
<evidence type="ECO:0000256" key="4">
    <source>
        <dbReference type="ARBA" id="ARBA00023163"/>
    </source>
</evidence>
<evidence type="ECO:0000256" key="3">
    <source>
        <dbReference type="ARBA" id="ARBA00023125"/>
    </source>
</evidence>
<dbReference type="AlphaFoldDB" id="A0A2S9YUX1"/>
<dbReference type="Pfam" id="PF00126">
    <property type="entry name" value="HTH_1"/>
    <property type="match status" value="1"/>
</dbReference>
<comment type="similarity">
    <text evidence="1">Belongs to the LysR transcriptional regulatory family.</text>
</comment>
<accession>A0A2S9YUX1</accession>
<dbReference type="PROSITE" id="PS50931">
    <property type="entry name" value="HTH_LYSR"/>
    <property type="match status" value="1"/>
</dbReference>
<evidence type="ECO:0000256" key="2">
    <source>
        <dbReference type="ARBA" id="ARBA00023015"/>
    </source>
</evidence>
<dbReference type="OrthoDB" id="5496634at2"/>
<dbReference type="InterPro" id="IPR058163">
    <property type="entry name" value="LysR-type_TF_proteobact-type"/>
</dbReference>
<protein>
    <submittedName>
        <fullName evidence="6">Hydrogen peroxide-inducible genes activator</fullName>
    </submittedName>
</protein>
<dbReference type="InterPro" id="IPR005119">
    <property type="entry name" value="LysR_subst-bd"/>
</dbReference>
<keyword evidence="4" id="KW-0804">Transcription</keyword>
<dbReference type="GO" id="GO:0003700">
    <property type="term" value="F:DNA-binding transcription factor activity"/>
    <property type="evidence" value="ECO:0007669"/>
    <property type="project" value="InterPro"/>
</dbReference>
<dbReference type="PANTHER" id="PTHR30537:SF20">
    <property type="entry name" value="TRANSCRIPTIONAL REGULATORY PROTEIN"/>
    <property type="match status" value="1"/>
</dbReference>
<gene>
    <name evidence="6" type="primary">oxyR_1</name>
    <name evidence="6" type="ORF">ENSA7_15170</name>
</gene>
<dbReference type="InterPro" id="IPR036388">
    <property type="entry name" value="WH-like_DNA-bd_sf"/>
</dbReference>
<dbReference type="Gene3D" id="3.40.190.290">
    <property type="match status" value="1"/>
</dbReference>
<dbReference type="Pfam" id="PF03466">
    <property type="entry name" value="LysR_substrate"/>
    <property type="match status" value="1"/>
</dbReference>
<dbReference type="GO" id="GO:0043565">
    <property type="term" value="F:sequence-specific DNA binding"/>
    <property type="evidence" value="ECO:0007669"/>
    <property type="project" value="TreeGrafter"/>
</dbReference>
<evidence type="ECO:0000256" key="1">
    <source>
        <dbReference type="ARBA" id="ARBA00009437"/>
    </source>
</evidence>
<dbReference type="InterPro" id="IPR036390">
    <property type="entry name" value="WH_DNA-bd_sf"/>
</dbReference>
<dbReference type="SUPFAM" id="SSF46785">
    <property type="entry name" value="Winged helix' DNA-binding domain"/>
    <property type="match status" value="1"/>
</dbReference>
<dbReference type="Gene3D" id="1.10.10.10">
    <property type="entry name" value="Winged helix-like DNA-binding domain superfamily/Winged helix DNA-binding domain"/>
    <property type="match status" value="1"/>
</dbReference>
<feature type="domain" description="HTH lysR-type" evidence="5">
    <location>
        <begin position="1"/>
        <end position="58"/>
    </location>
</feature>
<evidence type="ECO:0000313" key="7">
    <source>
        <dbReference type="Proteomes" id="UP000238823"/>
    </source>
</evidence>
<keyword evidence="2" id="KW-0805">Transcription regulation</keyword>